<dbReference type="InterPro" id="IPR040815">
    <property type="entry name" value="Nas2_N"/>
</dbReference>
<dbReference type="GO" id="GO:0070682">
    <property type="term" value="P:proteasome regulatory particle assembly"/>
    <property type="evidence" value="ECO:0007669"/>
    <property type="project" value="InterPro"/>
</dbReference>
<proteinExistence type="inferred from homology"/>
<dbReference type="InterPro" id="IPR041489">
    <property type="entry name" value="PDZ_6"/>
</dbReference>
<dbReference type="Pfam" id="PF17820">
    <property type="entry name" value="PDZ_6"/>
    <property type="match status" value="1"/>
</dbReference>
<dbReference type="AlphaFoldDB" id="A0A8B7Y0R0"/>
<dbReference type="InterPro" id="IPR035269">
    <property type="entry name" value="PSMD9"/>
</dbReference>
<dbReference type="KEGG" id="aplc:110976805"/>
<keyword evidence="3" id="KW-0143">Chaperone</keyword>
<accession>A0A8B7Y0R0</accession>
<evidence type="ECO:0000313" key="8">
    <source>
        <dbReference type="RefSeq" id="XP_022086107.1"/>
    </source>
</evidence>
<dbReference type="FunFam" id="2.30.42.10:FF:000107">
    <property type="entry name" value="26S proteasome non-ATPase regulatory subunit 9"/>
    <property type="match status" value="1"/>
</dbReference>
<evidence type="ECO:0000256" key="3">
    <source>
        <dbReference type="ARBA" id="ARBA00023186"/>
    </source>
</evidence>
<dbReference type="SMART" id="SM00228">
    <property type="entry name" value="PDZ"/>
    <property type="match status" value="1"/>
</dbReference>
<evidence type="ECO:0000259" key="6">
    <source>
        <dbReference type="SMART" id="SM00228"/>
    </source>
</evidence>
<dbReference type="GeneID" id="110976805"/>
<dbReference type="Proteomes" id="UP000694845">
    <property type="component" value="Unplaced"/>
</dbReference>
<gene>
    <name evidence="8" type="primary">LOC110976805</name>
</gene>
<reference evidence="8" key="1">
    <citation type="submission" date="2025-08" db="UniProtKB">
        <authorList>
            <consortium name="RefSeq"/>
        </authorList>
    </citation>
    <scope>IDENTIFICATION</scope>
</reference>
<keyword evidence="5" id="KW-0175">Coiled coil</keyword>
<dbReference type="Pfam" id="PF18265">
    <property type="entry name" value="Nas2_N"/>
    <property type="match status" value="1"/>
</dbReference>
<feature type="coiled-coil region" evidence="5">
    <location>
        <begin position="2"/>
        <end position="29"/>
    </location>
</feature>
<evidence type="ECO:0000256" key="5">
    <source>
        <dbReference type="SAM" id="Coils"/>
    </source>
</evidence>
<comment type="similarity">
    <text evidence="1">Belongs to the proteasome subunit p27 family.</text>
</comment>
<dbReference type="PANTHER" id="PTHR12651:SF1">
    <property type="entry name" value="26S PROTEASOME NON-ATPASE REGULATORY SUBUNIT 9"/>
    <property type="match status" value="1"/>
</dbReference>
<dbReference type="InterPro" id="IPR001478">
    <property type="entry name" value="PDZ"/>
</dbReference>
<dbReference type="GO" id="GO:0005737">
    <property type="term" value="C:cytoplasm"/>
    <property type="evidence" value="ECO:0007669"/>
    <property type="project" value="TreeGrafter"/>
</dbReference>
<sequence length="202" mass="22093">MAASRRQKVQELMDEKDSIEKEIKELFEVLESQGNVGMHGPLIDPEGYPRSDIDVYSVRTARHRIICLQNDHKALMVQIESSLHDLHAFERQQREQGGSLPTNGAGSAAAALVPFARIDLVTEGSPAANAGLLVGDEIIEFGHVNTSNFKSMQDVAAVVQQNEGKLLTIVMLREGQGVQLSLKPQTWSGRGLLGCNIVPIKK</sequence>
<dbReference type="Gene3D" id="2.30.42.10">
    <property type="match status" value="1"/>
</dbReference>
<evidence type="ECO:0000256" key="1">
    <source>
        <dbReference type="ARBA" id="ARBA00005256"/>
    </source>
</evidence>
<feature type="domain" description="PDZ" evidence="6">
    <location>
        <begin position="98"/>
        <end position="175"/>
    </location>
</feature>
<keyword evidence="7" id="KW-1185">Reference proteome</keyword>
<protein>
    <recommendedName>
        <fullName evidence="2">26S proteasome non-ATPase regulatory subunit 9</fullName>
    </recommendedName>
    <alternativeName>
        <fullName evidence="4">26S proteasome regulatory subunit p27</fullName>
    </alternativeName>
</protein>
<dbReference type="Gene3D" id="6.10.140.1710">
    <property type="match status" value="1"/>
</dbReference>
<evidence type="ECO:0000313" key="7">
    <source>
        <dbReference type="Proteomes" id="UP000694845"/>
    </source>
</evidence>
<evidence type="ECO:0000256" key="4">
    <source>
        <dbReference type="ARBA" id="ARBA00030007"/>
    </source>
</evidence>
<dbReference type="InterPro" id="IPR036034">
    <property type="entry name" value="PDZ_sf"/>
</dbReference>
<dbReference type="RefSeq" id="XP_022086107.1">
    <property type="nucleotide sequence ID" value="XM_022230415.1"/>
</dbReference>
<evidence type="ECO:0000256" key="2">
    <source>
        <dbReference type="ARBA" id="ARBA00014937"/>
    </source>
</evidence>
<dbReference type="SUPFAM" id="SSF50156">
    <property type="entry name" value="PDZ domain-like"/>
    <property type="match status" value="1"/>
</dbReference>
<dbReference type="OMA" id="DWGGRGM"/>
<name>A0A8B7Y0R0_ACAPL</name>
<dbReference type="OrthoDB" id="72325at2759"/>
<dbReference type="PANTHER" id="PTHR12651">
    <property type="entry name" value="26S PROTEASOME NON-ATPASE REGULATORY SUBUNIT 9"/>
    <property type="match status" value="1"/>
</dbReference>
<dbReference type="CTD" id="5715"/>
<organism evidence="7 8">
    <name type="scientific">Acanthaster planci</name>
    <name type="common">Crown-of-thorns starfish</name>
    <dbReference type="NCBI Taxonomy" id="133434"/>
    <lineage>
        <taxon>Eukaryota</taxon>
        <taxon>Metazoa</taxon>
        <taxon>Echinodermata</taxon>
        <taxon>Eleutherozoa</taxon>
        <taxon>Asterozoa</taxon>
        <taxon>Asteroidea</taxon>
        <taxon>Valvatacea</taxon>
        <taxon>Valvatida</taxon>
        <taxon>Acanthasteridae</taxon>
        <taxon>Acanthaster</taxon>
    </lineage>
</organism>
<dbReference type="GO" id="GO:0005634">
    <property type="term" value="C:nucleus"/>
    <property type="evidence" value="ECO:0007669"/>
    <property type="project" value="TreeGrafter"/>
</dbReference>